<gene>
    <name evidence="1" type="ORF">GND80_001947</name>
</gene>
<reference evidence="1" key="1">
    <citation type="journal article" date="2018" name="Genome Biol.">
        <title>SKESA: strategic k-mer extension for scrupulous assemblies.</title>
        <authorList>
            <person name="Souvorov A."/>
            <person name="Agarwala R."/>
            <person name="Lipman D.J."/>
        </authorList>
    </citation>
    <scope>NUCLEOTIDE SEQUENCE</scope>
    <source>
        <strain evidence="1">405-87</strain>
    </source>
</reference>
<protein>
    <submittedName>
        <fullName evidence="1">Host cell division inhibitor Icd-like protein</fullName>
    </submittedName>
</protein>
<sequence>MAKPQCNQTHPKFTWLFLAVSRANLQDKPHREAIIASSEREARLSLAGRFILSFAGRLPAHAEVM</sequence>
<name>A0A753EE10_SALHO</name>
<dbReference type="AlphaFoldDB" id="A0A753EE10"/>
<accession>A0A753EE10</accession>
<evidence type="ECO:0000313" key="1">
    <source>
        <dbReference type="EMBL" id="HAF7987239.1"/>
    </source>
</evidence>
<comment type="caution">
    <text evidence="1">The sequence shown here is derived from an EMBL/GenBank/DDBJ whole genome shotgun (WGS) entry which is preliminary data.</text>
</comment>
<dbReference type="EMBL" id="DAAWID010000007">
    <property type="protein sequence ID" value="HAF7987239.1"/>
    <property type="molecule type" value="Genomic_DNA"/>
</dbReference>
<dbReference type="NCBIfam" id="NF033153">
    <property type="entry name" value="phage_ICD_like"/>
    <property type="match status" value="1"/>
</dbReference>
<reference evidence="1" key="2">
    <citation type="submission" date="2018-07" db="EMBL/GenBank/DDBJ databases">
        <authorList>
            <consortium name="NCBI Pathogen Detection Project"/>
        </authorList>
    </citation>
    <scope>NUCLEOTIDE SEQUENCE</scope>
    <source>
        <strain evidence="1">405-87</strain>
    </source>
</reference>
<proteinExistence type="predicted"/>
<organism evidence="1">
    <name type="scientific">Salmonella enterica subsp. houtenae serovar 45:g,z51:-</name>
    <dbReference type="NCBI Taxonomy" id="1967611"/>
    <lineage>
        <taxon>Bacteria</taxon>
        <taxon>Pseudomonadati</taxon>
        <taxon>Pseudomonadota</taxon>
        <taxon>Gammaproteobacteria</taxon>
        <taxon>Enterobacterales</taxon>
        <taxon>Enterobacteriaceae</taxon>
        <taxon>Salmonella</taxon>
    </lineage>
</organism>